<organism evidence="2 3">
    <name type="scientific">Ceratodon purpureus</name>
    <name type="common">Fire moss</name>
    <name type="synonym">Dicranum purpureum</name>
    <dbReference type="NCBI Taxonomy" id="3225"/>
    <lineage>
        <taxon>Eukaryota</taxon>
        <taxon>Viridiplantae</taxon>
        <taxon>Streptophyta</taxon>
        <taxon>Embryophyta</taxon>
        <taxon>Bryophyta</taxon>
        <taxon>Bryophytina</taxon>
        <taxon>Bryopsida</taxon>
        <taxon>Dicranidae</taxon>
        <taxon>Pseudoditrichales</taxon>
        <taxon>Ditrichaceae</taxon>
        <taxon>Ceratodon</taxon>
    </lineage>
</organism>
<protein>
    <recommendedName>
        <fullName evidence="1">ACT domain-containing protein</fullName>
    </recommendedName>
</protein>
<dbReference type="PANTHER" id="PTHR34875:SF6">
    <property type="entry name" value="UPF0237 PROTEIN MJ1558"/>
    <property type="match status" value="1"/>
</dbReference>
<keyword evidence="3" id="KW-1185">Reference proteome</keyword>
<dbReference type="SUPFAM" id="SSF55021">
    <property type="entry name" value="ACT-like"/>
    <property type="match status" value="2"/>
</dbReference>
<dbReference type="OrthoDB" id="5345392at2759"/>
<dbReference type="InterPro" id="IPR045865">
    <property type="entry name" value="ACT-like_dom_sf"/>
</dbReference>
<dbReference type="InterPro" id="IPR050990">
    <property type="entry name" value="UPF0237/GcvR_regulator"/>
</dbReference>
<accession>A0A8T0J3T1</accession>
<evidence type="ECO:0000313" key="3">
    <source>
        <dbReference type="Proteomes" id="UP000822688"/>
    </source>
</evidence>
<dbReference type="Proteomes" id="UP000822688">
    <property type="component" value="Chromosome 1"/>
</dbReference>
<evidence type="ECO:0000313" key="2">
    <source>
        <dbReference type="EMBL" id="KAG0590594.1"/>
    </source>
</evidence>
<feature type="domain" description="ACT" evidence="1">
    <location>
        <begin position="135"/>
        <end position="218"/>
    </location>
</feature>
<dbReference type="EMBL" id="CM026421">
    <property type="protein sequence ID" value="KAG0590594.1"/>
    <property type="molecule type" value="Genomic_DNA"/>
</dbReference>
<gene>
    <name evidence="2" type="ORF">KC19_1G112700</name>
</gene>
<reference evidence="2" key="1">
    <citation type="submission" date="2020-06" db="EMBL/GenBank/DDBJ databases">
        <title>WGS assembly of Ceratodon purpureus strain R40.</title>
        <authorList>
            <person name="Carey S.B."/>
            <person name="Jenkins J."/>
            <person name="Shu S."/>
            <person name="Lovell J.T."/>
            <person name="Sreedasyam A."/>
            <person name="Maumus F."/>
            <person name="Tiley G.P."/>
            <person name="Fernandez-Pozo N."/>
            <person name="Barry K."/>
            <person name="Chen C."/>
            <person name="Wang M."/>
            <person name="Lipzen A."/>
            <person name="Daum C."/>
            <person name="Saski C.A."/>
            <person name="Payton A.C."/>
            <person name="Mcbreen J.C."/>
            <person name="Conrad R.E."/>
            <person name="Kollar L.M."/>
            <person name="Olsson S."/>
            <person name="Huttunen S."/>
            <person name="Landis J.B."/>
            <person name="Wickett N.J."/>
            <person name="Johnson M.G."/>
            <person name="Rensing S.A."/>
            <person name="Grimwood J."/>
            <person name="Schmutz J."/>
            <person name="Mcdaniel S.F."/>
        </authorList>
    </citation>
    <scope>NUCLEOTIDE SEQUENCE</scope>
    <source>
        <strain evidence="2">R40</strain>
    </source>
</reference>
<name>A0A8T0J3T1_CERPU</name>
<dbReference type="AlphaFoldDB" id="A0A8T0J3T1"/>
<comment type="caution">
    <text evidence="2">The sequence shown here is derived from an EMBL/GenBank/DDBJ whole genome shotgun (WGS) entry which is preliminary data.</text>
</comment>
<dbReference type="InterPro" id="IPR002912">
    <property type="entry name" value="ACT_dom"/>
</dbReference>
<dbReference type="Pfam" id="PF13740">
    <property type="entry name" value="ACT_6"/>
    <property type="match status" value="1"/>
</dbReference>
<evidence type="ECO:0000259" key="1">
    <source>
        <dbReference type="PROSITE" id="PS51671"/>
    </source>
</evidence>
<dbReference type="PROSITE" id="PS51671">
    <property type="entry name" value="ACT"/>
    <property type="match status" value="1"/>
</dbReference>
<dbReference type="PANTHER" id="PTHR34875">
    <property type="entry name" value="UPF0237 PROTEIN MJ1558"/>
    <property type="match status" value="1"/>
</dbReference>
<proteinExistence type="predicted"/>
<sequence length="233" mass="25707">MMQRALALPGLWRSYLPSLPRRVPLCTLPLPQAQEEQTSGRQHLVVTASGADRPGIVARLSKRVLDCGGNLEISRMARLAGEFSVLMLVTFDITTARKAEQLRTSLLQIEGLQVSTRWTSHDRMQLVRPLNKFRKILLRGVDNPGLVYNLTEYLASYGINIESLETYTQETASGGVTLFMMEGVIAMPVGLSTASFIKNLDTLQATLGAEIKISDLPNPAHHKFAAPNFQDST</sequence>
<dbReference type="Gene3D" id="3.30.70.260">
    <property type="match status" value="2"/>
</dbReference>